<evidence type="ECO:0000313" key="2">
    <source>
        <dbReference type="Proteomes" id="UP000559256"/>
    </source>
</evidence>
<dbReference type="OrthoDB" id="3365698at2759"/>
<dbReference type="SUPFAM" id="SSF52047">
    <property type="entry name" value="RNI-like"/>
    <property type="match status" value="1"/>
</dbReference>
<accession>A0A8H5CQB8</accession>
<keyword evidence="2" id="KW-1185">Reference proteome</keyword>
<comment type="caution">
    <text evidence="1">The sequence shown here is derived from an EMBL/GenBank/DDBJ whole genome shotgun (WGS) entry which is preliminary data.</text>
</comment>
<dbReference type="Proteomes" id="UP000559256">
    <property type="component" value="Unassembled WGS sequence"/>
</dbReference>
<evidence type="ECO:0000313" key="1">
    <source>
        <dbReference type="EMBL" id="KAF5346024.1"/>
    </source>
</evidence>
<organism evidence="1 2">
    <name type="scientific">Tetrapyrgos nigripes</name>
    <dbReference type="NCBI Taxonomy" id="182062"/>
    <lineage>
        <taxon>Eukaryota</taxon>
        <taxon>Fungi</taxon>
        <taxon>Dikarya</taxon>
        <taxon>Basidiomycota</taxon>
        <taxon>Agaricomycotina</taxon>
        <taxon>Agaricomycetes</taxon>
        <taxon>Agaricomycetidae</taxon>
        <taxon>Agaricales</taxon>
        <taxon>Marasmiineae</taxon>
        <taxon>Marasmiaceae</taxon>
        <taxon>Tetrapyrgos</taxon>
    </lineage>
</organism>
<name>A0A8H5CQB8_9AGAR</name>
<dbReference type="Gene3D" id="1.20.1280.50">
    <property type="match status" value="1"/>
</dbReference>
<protein>
    <recommendedName>
        <fullName evidence="3">F-box domain-containing protein</fullName>
    </recommendedName>
</protein>
<dbReference type="InterPro" id="IPR032675">
    <property type="entry name" value="LRR_dom_sf"/>
</dbReference>
<sequence length="543" mass="62605">MTSIEQVLAGEPLINPVIFTSSTQFRLHELLKDDQTNVKCLLETGGILAWLDPAKQQELKERRNRVALIRNALSPIRRLPNELLVEIFLYYISLKLDDEIIDGPDYDFLPPAIPLTHVCSSWRCLVLETPCLWKVLRVYSMSFRTRMPPSELLEQWLQRSDNHLIDIEIGTSAETEEEEEEFFSSLETDWLSVLLPFSIVGDHSTTDGTLPLPVPNLESIHFYYDADTDIEPNHTLTWLDPAPKLQSVDLASTVHIDIRDRFVLPWNQVTHLKLARGIIRDPFTLRDTILSCRLLEECTVDVWDYDGDPPNQTPAVVPHIKKFSVSFIEEYGSPEFLDAFTMPNLTHFRLSHRSYDPEVQAEENNRVDIEECLSSFQTRSAFKLEELGLTWLTESQITTTEICVFLHTQPSIRRLSLVNCQLDLWLFFHRLTATPFQRAALPNLVELHISEHYPIRDTTDDVEIAIGKMVWSRWMPYDADTEVTEVMEDDEDDEDESKVATPKWPIAKLEGGVYLYLPWPLEGEVEKMLIGFAREGMPLSINH</sequence>
<gene>
    <name evidence="1" type="ORF">D9758_013851</name>
</gene>
<dbReference type="EMBL" id="JAACJM010000106">
    <property type="protein sequence ID" value="KAF5346024.1"/>
    <property type="molecule type" value="Genomic_DNA"/>
</dbReference>
<reference evidence="1 2" key="1">
    <citation type="journal article" date="2020" name="ISME J.">
        <title>Uncovering the hidden diversity of litter-decomposition mechanisms in mushroom-forming fungi.</title>
        <authorList>
            <person name="Floudas D."/>
            <person name="Bentzer J."/>
            <person name="Ahren D."/>
            <person name="Johansson T."/>
            <person name="Persson P."/>
            <person name="Tunlid A."/>
        </authorList>
    </citation>
    <scope>NUCLEOTIDE SEQUENCE [LARGE SCALE GENOMIC DNA]</scope>
    <source>
        <strain evidence="1 2">CBS 291.85</strain>
    </source>
</reference>
<dbReference type="AlphaFoldDB" id="A0A8H5CQB8"/>
<evidence type="ECO:0008006" key="3">
    <source>
        <dbReference type="Google" id="ProtNLM"/>
    </source>
</evidence>
<dbReference type="Gene3D" id="3.80.10.10">
    <property type="entry name" value="Ribonuclease Inhibitor"/>
    <property type="match status" value="1"/>
</dbReference>
<proteinExistence type="predicted"/>